<dbReference type="PANTHER" id="PTHR46825">
    <property type="entry name" value="D-ALANYL-D-ALANINE-CARBOXYPEPTIDASE/ENDOPEPTIDASE AMPH"/>
    <property type="match status" value="1"/>
</dbReference>
<dbReference type="Gene3D" id="3.40.710.10">
    <property type="entry name" value="DD-peptidase/beta-lactamase superfamily"/>
    <property type="match status" value="1"/>
</dbReference>
<dbReference type="SUPFAM" id="SSF81296">
    <property type="entry name" value="E set domains"/>
    <property type="match status" value="2"/>
</dbReference>
<keyword evidence="4" id="KW-1185">Reference proteome</keyword>
<dbReference type="NCBIfam" id="TIGR04183">
    <property type="entry name" value="Por_Secre_tail"/>
    <property type="match status" value="1"/>
</dbReference>
<dbReference type="RefSeq" id="WP_377489533.1">
    <property type="nucleotide sequence ID" value="NZ_JBHUOX010000023.1"/>
</dbReference>
<organism evidence="3 4">
    <name type="scientific">Pontibacter toksunensis</name>
    <dbReference type="NCBI Taxonomy" id="1332631"/>
    <lineage>
        <taxon>Bacteria</taxon>
        <taxon>Pseudomonadati</taxon>
        <taxon>Bacteroidota</taxon>
        <taxon>Cytophagia</taxon>
        <taxon>Cytophagales</taxon>
        <taxon>Hymenobacteraceae</taxon>
        <taxon>Pontibacter</taxon>
    </lineage>
</organism>
<dbReference type="InterPro" id="IPR026444">
    <property type="entry name" value="Secre_tail"/>
</dbReference>
<protein>
    <submittedName>
        <fullName evidence="3">Serine hydrolase</fullName>
    </submittedName>
</protein>
<evidence type="ECO:0000259" key="2">
    <source>
        <dbReference type="SMART" id="SM00429"/>
    </source>
</evidence>
<dbReference type="PANTHER" id="PTHR46825:SF7">
    <property type="entry name" value="D-ALANYL-D-ALANINE CARBOXYPEPTIDASE"/>
    <property type="match status" value="1"/>
</dbReference>
<feature type="domain" description="IPT/TIG" evidence="2">
    <location>
        <begin position="403"/>
        <end position="481"/>
    </location>
</feature>
<gene>
    <name evidence="3" type="ORF">ACFS7Z_21775</name>
</gene>
<dbReference type="Pfam" id="PF18962">
    <property type="entry name" value="Por_Secre_tail"/>
    <property type="match status" value="1"/>
</dbReference>
<keyword evidence="3" id="KW-0378">Hydrolase</keyword>
<dbReference type="EMBL" id="JBHUOX010000023">
    <property type="protein sequence ID" value="MFD3003009.1"/>
    <property type="molecule type" value="Genomic_DNA"/>
</dbReference>
<evidence type="ECO:0000313" key="3">
    <source>
        <dbReference type="EMBL" id="MFD3003009.1"/>
    </source>
</evidence>
<dbReference type="InterPro" id="IPR014756">
    <property type="entry name" value="Ig_E-set"/>
</dbReference>
<feature type="signal peptide" evidence="1">
    <location>
        <begin position="1"/>
        <end position="27"/>
    </location>
</feature>
<dbReference type="Proteomes" id="UP001597641">
    <property type="component" value="Unassembled WGS sequence"/>
</dbReference>
<name>A0ABW6C151_9BACT</name>
<dbReference type="InterPro" id="IPR012338">
    <property type="entry name" value="Beta-lactam/transpept-like"/>
</dbReference>
<dbReference type="InterPro" id="IPR013783">
    <property type="entry name" value="Ig-like_fold"/>
</dbReference>
<dbReference type="SUPFAM" id="SSF56601">
    <property type="entry name" value="beta-lactamase/transpeptidase-like"/>
    <property type="match status" value="1"/>
</dbReference>
<dbReference type="Pfam" id="PF01833">
    <property type="entry name" value="TIG"/>
    <property type="match status" value="1"/>
</dbReference>
<dbReference type="Pfam" id="PF00144">
    <property type="entry name" value="Beta-lactamase"/>
    <property type="match status" value="1"/>
</dbReference>
<feature type="chain" id="PRO_5046087782" evidence="1">
    <location>
        <begin position="28"/>
        <end position="677"/>
    </location>
</feature>
<dbReference type="InterPro" id="IPR050491">
    <property type="entry name" value="AmpC-like"/>
</dbReference>
<dbReference type="Gene3D" id="2.60.40.10">
    <property type="entry name" value="Immunoglobulins"/>
    <property type="match status" value="2"/>
</dbReference>
<proteinExistence type="predicted"/>
<feature type="domain" description="IPT/TIG" evidence="2">
    <location>
        <begin position="482"/>
        <end position="562"/>
    </location>
</feature>
<accession>A0ABW6C151</accession>
<comment type="caution">
    <text evidence="3">The sequence shown here is derived from an EMBL/GenBank/DDBJ whole genome shotgun (WGS) entry which is preliminary data.</text>
</comment>
<dbReference type="InterPro" id="IPR001466">
    <property type="entry name" value="Beta-lactam-related"/>
</dbReference>
<dbReference type="SMART" id="SM00429">
    <property type="entry name" value="IPT"/>
    <property type="match status" value="2"/>
</dbReference>
<reference evidence="4" key="1">
    <citation type="journal article" date="2019" name="Int. J. Syst. Evol. Microbiol.">
        <title>The Global Catalogue of Microorganisms (GCM) 10K type strain sequencing project: providing services to taxonomists for standard genome sequencing and annotation.</title>
        <authorList>
            <consortium name="The Broad Institute Genomics Platform"/>
            <consortium name="The Broad Institute Genome Sequencing Center for Infectious Disease"/>
            <person name="Wu L."/>
            <person name="Ma J."/>
        </authorList>
    </citation>
    <scope>NUCLEOTIDE SEQUENCE [LARGE SCALE GENOMIC DNA]</scope>
    <source>
        <strain evidence="4">KCTC 23984</strain>
    </source>
</reference>
<evidence type="ECO:0000313" key="4">
    <source>
        <dbReference type="Proteomes" id="UP001597641"/>
    </source>
</evidence>
<dbReference type="InterPro" id="IPR002909">
    <property type="entry name" value="IPT_dom"/>
</dbReference>
<sequence length="677" mass="73405">MKHHLYSFIRRIGSLVMLLSISLASHGQGLGPETEARLQEVIDSIHNDTAEPFVGGMSVAVKVGDNFLWAGATGYAARNVDAENNLLPGGTPFTTGTLSHIYSITKTFTAALVLELAQEGVFNLDDPVSAYLPLSQINPRLNSAVTIRQLLAHESGFSDYVVEPQLQIAVAAQPARVWTPFEAISFTNQIFPTGTERRYSSTNYILLGALVEAATGKPIEQHYRERFFEPLDLESMYLAGREPRGNRGILAAPHDNLSPFNPVFAQTGQPLFPNAYTNISRFPMDAIVSLAYAGGGIVSNATDVAEWGDALFRGQATSQATLDMMLESISASPDKNGDFLGYGIERIPHISDSEVFLGHNGDAVGYRAVLAHQPERDVTIAVLTNFAGADPYAIARALYRALAPQISSFSPMQGLPGTTVTIDGKRLATTTSVRFNGVEADFTVVSEDRVTAVVPATASSGLVTLEAAGGTVETNLSFTVLQPSIQAFYPNKGWPGSKVLLVGRHLGTTREVYFNGVKAEKFKAYFDFLILAEVPQGATTGKISVLLSGGGRAYTSSDFTIYRIPFLAAKVEEAESQSDDKAAMAEALIQEQELMAYPNPFTEQVTLVFTLAHTQPVDVKVHDIKGREVGVLYRGEAQGNSRYQLTWKPGKELSPGLYILRLQTPGEVRQQKIMLTK</sequence>
<keyword evidence="1" id="KW-0732">Signal</keyword>
<dbReference type="GO" id="GO:0016787">
    <property type="term" value="F:hydrolase activity"/>
    <property type="evidence" value="ECO:0007669"/>
    <property type="project" value="UniProtKB-KW"/>
</dbReference>
<evidence type="ECO:0000256" key="1">
    <source>
        <dbReference type="SAM" id="SignalP"/>
    </source>
</evidence>